<dbReference type="OrthoDB" id="9758917at2"/>
<organism evidence="7 8">
    <name type="scientific">Jeotgalibacillus campisalis</name>
    <dbReference type="NCBI Taxonomy" id="220754"/>
    <lineage>
        <taxon>Bacteria</taxon>
        <taxon>Bacillati</taxon>
        <taxon>Bacillota</taxon>
        <taxon>Bacilli</taxon>
        <taxon>Bacillales</taxon>
        <taxon>Caryophanaceae</taxon>
        <taxon>Jeotgalibacillus</taxon>
    </lineage>
</organism>
<evidence type="ECO:0000256" key="5">
    <source>
        <dbReference type="SAM" id="Phobius"/>
    </source>
</evidence>
<dbReference type="InterPro" id="IPR009003">
    <property type="entry name" value="Peptidase_S1_PA"/>
</dbReference>
<comment type="similarity">
    <text evidence="1">Belongs to the peptidase S1C family.</text>
</comment>
<dbReference type="Gene3D" id="2.30.42.10">
    <property type="match status" value="1"/>
</dbReference>
<dbReference type="InterPro" id="IPR043504">
    <property type="entry name" value="Peptidase_S1_PA_chymotrypsin"/>
</dbReference>
<evidence type="ECO:0000259" key="6">
    <source>
        <dbReference type="PROSITE" id="PS50106"/>
    </source>
</evidence>
<dbReference type="Gene3D" id="2.40.10.10">
    <property type="entry name" value="Trypsin-like serine proteases"/>
    <property type="match status" value="2"/>
</dbReference>
<dbReference type="InterPro" id="IPR001940">
    <property type="entry name" value="Peptidase_S1C"/>
</dbReference>
<keyword evidence="3" id="KW-0378">Hydrolase</keyword>
<evidence type="ECO:0000256" key="4">
    <source>
        <dbReference type="ARBA" id="ARBA00022825"/>
    </source>
</evidence>
<keyword evidence="8" id="KW-1185">Reference proteome</keyword>
<dbReference type="Proteomes" id="UP000031972">
    <property type="component" value="Unassembled WGS sequence"/>
</dbReference>
<gene>
    <name evidence="7" type="ORF">KR50_04890</name>
</gene>
<name>A0A0C2RSE9_9BACL</name>
<dbReference type="PROSITE" id="PS50106">
    <property type="entry name" value="PDZ"/>
    <property type="match status" value="1"/>
</dbReference>
<dbReference type="PATRIC" id="fig|220754.4.peg.499"/>
<dbReference type="SUPFAM" id="SSF50494">
    <property type="entry name" value="Trypsin-like serine proteases"/>
    <property type="match status" value="1"/>
</dbReference>
<comment type="caution">
    <text evidence="7">The sequence shown here is derived from an EMBL/GenBank/DDBJ whole genome shotgun (WGS) entry which is preliminary data.</text>
</comment>
<dbReference type="EMBL" id="JXRR01000001">
    <property type="protein sequence ID" value="KIL53160.1"/>
    <property type="molecule type" value="Genomic_DNA"/>
</dbReference>
<dbReference type="GO" id="GO:0006508">
    <property type="term" value="P:proteolysis"/>
    <property type="evidence" value="ECO:0007669"/>
    <property type="project" value="UniProtKB-KW"/>
</dbReference>
<sequence>MGYYDDHQETRSKAKRGSKAGYFLSSLAGLIVGALLVVLALPMLGDYGSEPSGSSLLNANESNESIQSESISYDVTSDVTEAVDRAGDAVVGVTNIQSGGGGMFGQTTEDSDEAGTGSGVIYKKEGDSAYIVTNYHVIEGAEQVEVTLADGTKLAAEVRGGDVWTDLAVLEVEGAQIETVAEFGDSAALKPGEPVIAIGNPLGLQFSGSVTTGVISGLERTIPVDVNQDGAPDWQAEVLQTDAAINPGNSGGALVNIQGQVIGINSMKIAQSSVEGIGLAIPIEMAVPVIEDLETIGEVKRPTMGVTLIDLANVPSVYQQDDLNLPEEVKTAVVIERVIPNSAASEAGLQDRDVIVEMDGEKITNTIELRQHLYTEKSVGDEMQVKVYRDGEMQEVTLTLTDDAQL</sequence>
<feature type="domain" description="PDZ" evidence="6">
    <location>
        <begin position="293"/>
        <end position="391"/>
    </location>
</feature>
<dbReference type="PANTHER" id="PTHR22939:SF129">
    <property type="entry name" value="SERINE PROTEASE HTRA2, MITOCHONDRIAL"/>
    <property type="match status" value="1"/>
</dbReference>
<dbReference type="Pfam" id="PF13365">
    <property type="entry name" value="Trypsin_2"/>
    <property type="match status" value="1"/>
</dbReference>
<feature type="transmembrane region" description="Helical" evidence="5">
    <location>
        <begin position="21"/>
        <end position="44"/>
    </location>
</feature>
<evidence type="ECO:0000256" key="2">
    <source>
        <dbReference type="ARBA" id="ARBA00022670"/>
    </source>
</evidence>
<evidence type="ECO:0000256" key="1">
    <source>
        <dbReference type="ARBA" id="ARBA00010541"/>
    </source>
</evidence>
<proteinExistence type="inferred from homology"/>
<dbReference type="InterPro" id="IPR001478">
    <property type="entry name" value="PDZ"/>
</dbReference>
<keyword evidence="5" id="KW-1133">Transmembrane helix</keyword>
<dbReference type="PRINTS" id="PR00834">
    <property type="entry name" value="PROTEASES2C"/>
</dbReference>
<evidence type="ECO:0000256" key="3">
    <source>
        <dbReference type="ARBA" id="ARBA00022801"/>
    </source>
</evidence>
<protein>
    <submittedName>
        <fullName evidence="7">Serine protease</fullName>
    </submittedName>
</protein>
<keyword evidence="5" id="KW-0472">Membrane</keyword>
<dbReference type="RefSeq" id="WP_041054277.1">
    <property type="nucleotide sequence ID" value="NZ_JXRR01000001.1"/>
</dbReference>
<dbReference type="InterPro" id="IPR036034">
    <property type="entry name" value="PDZ_sf"/>
</dbReference>
<keyword evidence="4" id="KW-0720">Serine protease</keyword>
<dbReference type="AlphaFoldDB" id="A0A0C2RSE9"/>
<evidence type="ECO:0000313" key="8">
    <source>
        <dbReference type="Proteomes" id="UP000031972"/>
    </source>
</evidence>
<dbReference type="Pfam" id="PF13180">
    <property type="entry name" value="PDZ_2"/>
    <property type="match status" value="1"/>
</dbReference>
<evidence type="ECO:0000313" key="7">
    <source>
        <dbReference type="EMBL" id="KIL53160.1"/>
    </source>
</evidence>
<dbReference type="PANTHER" id="PTHR22939">
    <property type="entry name" value="SERINE PROTEASE FAMILY S1C HTRA-RELATED"/>
    <property type="match status" value="1"/>
</dbReference>
<dbReference type="SUPFAM" id="SSF50156">
    <property type="entry name" value="PDZ domain-like"/>
    <property type="match status" value="1"/>
</dbReference>
<dbReference type="GO" id="GO:0004252">
    <property type="term" value="F:serine-type endopeptidase activity"/>
    <property type="evidence" value="ECO:0007669"/>
    <property type="project" value="InterPro"/>
</dbReference>
<dbReference type="SMART" id="SM00228">
    <property type="entry name" value="PDZ"/>
    <property type="match status" value="1"/>
</dbReference>
<reference evidence="7 8" key="1">
    <citation type="submission" date="2015-01" db="EMBL/GenBank/DDBJ databases">
        <title>Jeotgalibacillus campisalis genome sequencing.</title>
        <authorList>
            <person name="Goh K.M."/>
            <person name="Chan K.-G."/>
            <person name="Yaakop A.S."/>
            <person name="Ee R."/>
            <person name="Gan H.M."/>
            <person name="Chan C.S."/>
        </authorList>
    </citation>
    <scope>NUCLEOTIDE SEQUENCE [LARGE SCALE GENOMIC DNA]</scope>
    <source>
        <strain evidence="7 8">SF-57</strain>
    </source>
</reference>
<keyword evidence="2 7" id="KW-0645">Protease</keyword>
<accession>A0A0C2RSE9</accession>
<keyword evidence="5" id="KW-0812">Transmembrane</keyword>